<dbReference type="Gene3D" id="3.40.630.30">
    <property type="match status" value="1"/>
</dbReference>
<evidence type="ECO:0000259" key="1">
    <source>
        <dbReference type="PROSITE" id="PS51186"/>
    </source>
</evidence>
<comment type="caution">
    <text evidence="2">The sequence shown here is derived from an EMBL/GenBank/DDBJ whole genome shotgun (WGS) entry which is preliminary data.</text>
</comment>
<dbReference type="PROSITE" id="PS51186">
    <property type="entry name" value="GNAT"/>
    <property type="match status" value="1"/>
</dbReference>
<dbReference type="EMBL" id="BAAAJX010000002">
    <property type="protein sequence ID" value="GAA1492266.1"/>
    <property type="molecule type" value="Genomic_DNA"/>
</dbReference>
<name>A0ABN1Z9L3_9MICO</name>
<accession>A0ABN1Z9L3</accession>
<dbReference type="SUPFAM" id="SSF55729">
    <property type="entry name" value="Acyl-CoA N-acyltransferases (Nat)"/>
    <property type="match status" value="1"/>
</dbReference>
<proteinExistence type="predicted"/>
<evidence type="ECO:0000313" key="2">
    <source>
        <dbReference type="EMBL" id="GAA1492266.1"/>
    </source>
</evidence>
<sequence length="193" mass="20189">MGETIVLPAQSPRRTELESSGWVVVARSFAAQLDADRIDEYRLRTLVAGAPGFVRALGAPDADAVLELDRGTTGDYPGSVATQHEPLDRAGATPSAARRAFGAFLTDGELVAMTFVSVDGTDAETDFTVVHRTQRGRGLGVAVKAASVLALSAAGVTRFRTGGSADNAAIQRANDALGYVRDEEWVTLGRVGG</sequence>
<feature type="domain" description="N-acetyltransferase" evidence="1">
    <location>
        <begin position="52"/>
        <end position="193"/>
    </location>
</feature>
<dbReference type="InterPro" id="IPR016181">
    <property type="entry name" value="Acyl_CoA_acyltransferase"/>
</dbReference>
<protein>
    <recommendedName>
        <fullName evidence="1">N-acetyltransferase domain-containing protein</fullName>
    </recommendedName>
</protein>
<gene>
    <name evidence="2" type="ORF">GCM10009627_06120</name>
</gene>
<dbReference type="InterPro" id="IPR000182">
    <property type="entry name" value="GNAT_dom"/>
</dbReference>
<keyword evidence="3" id="KW-1185">Reference proteome</keyword>
<evidence type="ECO:0000313" key="3">
    <source>
        <dbReference type="Proteomes" id="UP001501742"/>
    </source>
</evidence>
<dbReference type="Proteomes" id="UP001501742">
    <property type="component" value="Unassembled WGS sequence"/>
</dbReference>
<dbReference type="RefSeq" id="WP_204608639.1">
    <property type="nucleotide sequence ID" value="NZ_BAAAJX010000002.1"/>
</dbReference>
<organism evidence="2 3">
    <name type="scientific">Curtobacterium herbarum</name>
    <dbReference type="NCBI Taxonomy" id="150122"/>
    <lineage>
        <taxon>Bacteria</taxon>
        <taxon>Bacillati</taxon>
        <taxon>Actinomycetota</taxon>
        <taxon>Actinomycetes</taxon>
        <taxon>Micrococcales</taxon>
        <taxon>Microbacteriaceae</taxon>
        <taxon>Curtobacterium</taxon>
    </lineage>
</organism>
<reference evidence="2 3" key="1">
    <citation type="journal article" date="2019" name="Int. J. Syst. Evol. Microbiol.">
        <title>The Global Catalogue of Microorganisms (GCM) 10K type strain sequencing project: providing services to taxonomists for standard genome sequencing and annotation.</title>
        <authorList>
            <consortium name="The Broad Institute Genomics Platform"/>
            <consortium name="The Broad Institute Genome Sequencing Center for Infectious Disease"/>
            <person name="Wu L."/>
            <person name="Ma J."/>
        </authorList>
    </citation>
    <scope>NUCLEOTIDE SEQUENCE [LARGE SCALE GENOMIC DNA]</scope>
    <source>
        <strain evidence="2 3">JCM 12140</strain>
    </source>
</reference>